<dbReference type="InterPro" id="IPR000253">
    <property type="entry name" value="FHA_dom"/>
</dbReference>
<feature type="domain" description="FHA" evidence="7">
    <location>
        <begin position="170"/>
        <end position="218"/>
    </location>
</feature>
<dbReference type="CDD" id="cd00060">
    <property type="entry name" value="FHA"/>
    <property type="match status" value="1"/>
</dbReference>
<evidence type="ECO:0000256" key="5">
    <source>
        <dbReference type="ARBA" id="ARBA00023136"/>
    </source>
</evidence>
<comment type="subcellular location">
    <subcellularLocation>
        <location evidence="1">Cell membrane</location>
        <topology evidence="1">Multi-pass membrane protein</topology>
    </subcellularLocation>
</comment>
<dbReference type="AlphaFoldDB" id="A0A6V8SFB7"/>
<keyword evidence="5 6" id="KW-0472">Membrane</keyword>
<dbReference type="InterPro" id="IPR008984">
    <property type="entry name" value="SMAD_FHA_dom_sf"/>
</dbReference>
<dbReference type="InterPro" id="IPR051791">
    <property type="entry name" value="Pra-immunoreactive"/>
</dbReference>
<feature type="transmembrane region" description="Helical" evidence="6">
    <location>
        <begin position="85"/>
        <end position="105"/>
    </location>
</feature>
<dbReference type="GO" id="GO:0005886">
    <property type="term" value="C:plasma membrane"/>
    <property type="evidence" value="ECO:0007669"/>
    <property type="project" value="UniProtKB-SubCell"/>
</dbReference>
<comment type="caution">
    <text evidence="8">The sequence shown here is derived from an EMBL/GenBank/DDBJ whole genome shotgun (WGS) entry which is preliminary data.</text>
</comment>
<evidence type="ECO:0000256" key="6">
    <source>
        <dbReference type="SAM" id="Phobius"/>
    </source>
</evidence>
<evidence type="ECO:0000313" key="8">
    <source>
        <dbReference type="EMBL" id="GFP75491.1"/>
    </source>
</evidence>
<dbReference type="RefSeq" id="WP_183276992.1">
    <property type="nucleotide sequence ID" value="NZ_BLZR01000001.1"/>
</dbReference>
<dbReference type="SUPFAM" id="SSF49879">
    <property type="entry name" value="SMAD/FHA domain"/>
    <property type="match status" value="1"/>
</dbReference>
<dbReference type="PANTHER" id="PTHR36115">
    <property type="entry name" value="PROLINE-RICH ANTIGEN HOMOLOG-RELATED"/>
    <property type="match status" value="1"/>
</dbReference>
<evidence type="ECO:0000256" key="3">
    <source>
        <dbReference type="ARBA" id="ARBA00022692"/>
    </source>
</evidence>
<evidence type="ECO:0000256" key="2">
    <source>
        <dbReference type="ARBA" id="ARBA00022475"/>
    </source>
</evidence>
<dbReference type="PROSITE" id="PS50006">
    <property type="entry name" value="FHA_DOMAIN"/>
    <property type="match status" value="1"/>
</dbReference>
<keyword evidence="2" id="KW-1003">Cell membrane</keyword>
<organism evidence="8 9">
    <name type="scientific">Clostridium fungisolvens</name>
    <dbReference type="NCBI Taxonomy" id="1604897"/>
    <lineage>
        <taxon>Bacteria</taxon>
        <taxon>Bacillati</taxon>
        <taxon>Bacillota</taxon>
        <taxon>Clostridia</taxon>
        <taxon>Eubacteriales</taxon>
        <taxon>Clostridiaceae</taxon>
        <taxon>Clostridium</taxon>
    </lineage>
</organism>
<keyword evidence="9" id="KW-1185">Reference proteome</keyword>
<keyword evidence="4 6" id="KW-1133">Transmembrane helix</keyword>
<dbReference type="Proteomes" id="UP000580568">
    <property type="component" value="Unassembled WGS sequence"/>
</dbReference>
<evidence type="ECO:0000256" key="4">
    <source>
        <dbReference type="ARBA" id="ARBA00022989"/>
    </source>
</evidence>
<name>A0A6V8SFB7_9CLOT</name>
<feature type="transmembrane region" description="Helical" evidence="6">
    <location>
        <begin position="21"/>
        <end position="46"/>
    </location>
</feature>
<gene>
    <name evidence="8" type="ORF">bsdtw1_01571</name>
</gene>
<evidence type="ECO:0000256" key="1">
    <source>
        <dbReference type="ARBA" id="ARBA00004651"/>
    </source>
</evidence>
<dbReference type="Pfam" id="PF00498">
    <property type="entry name" value="FHA"/>
    <property type="match status" value="1"/>
</dbReference>
<dbReference type="InterPro" id="IPR010432">
    <property type="entry name" value="RDD"/>
</dbReference>
<protein>
    <recommendedName>
        <fullName evidence="7">FHA domain-containing protein</fullName>
    </recommendedName>
</protein>
<evidence type="ECO:0000259" key="7">
    <source>
        <dbReference type="PROSITE" id="PS50006"/>
    </source>
</evidence>
<proteinExistence type="predicted"/>
<dbReference type="Pfam" id="PF06271">
    <property type="entry name" value="RDD"/>
    <property type="match status" value="1"/>
</dbReference>
<reference evidence="8 9" key="1">
    <citation type="submission" date="2020-07" db="EMBL/GenBank/DDBJ databases">
        <title>A new beta-1,3-glucan-decomposing anaerobic bacterium isolated from anoxic soil subjected to biological soil disinfestation.</title>
        <authorList>
            <person name="Ueki A."/>
            <person name="Tonouchi A."/>
        </authorList>
    </citation>
    <scope>NUCLEOTIDE SEQUENCE [LARGE SCALE GENOMIC DNA]</scope>
    <source>
        <strain evidence="8 9">TW1</strain>
    </source>
</reference>
<accession>A0A6V8SFB7</accession>
<evidence type="ECO:0000313" key="9">
    <source>
        <dbReference type="Proteomes" id="UP000580568"/>
    </source>
</evidence>
<dbReference type="Gene3D" id="2.60.200.20">
    <property type="match status" value="1"/>
</dbReference>
<sequence length="252" mass="27396">MNTTNYADFGKRFAAILLDGLILSIPSYLISMLIGPIFSVLLYWLYFAVMESSPKMATIGKQALGIVVTDLNGNRISFGKATGRYFGKIISSLVLCFGYFMALWTERKQALHDMMAGTLVLVGKADGSQSNFSPNPSNQRYNPSLGGGAMLYAVAGEFVGKSFPIPPSGLTLGRDASNCQVVFSASSPGVSRLHCSIYYNSSSGMFVLTDTGSSYGTYHEKGMKLTHGQSITLRPGERFYLATRSNMFEVRV</sequence>
<dbReference type="EMBL" id="BLZR01000001">
    <property type="protein sequence ID" value="GFP75491.1"/>
    <property type="molecule type" value="Genomic_DNA"/>
</dbReference>
<keyword evidence="3 6" id="KW-0812">Transmembrane</keyword>